<evidence type="ECO:0000256" key="1">
    <source>
        <dbReference type="SAM" id="MobiDB-lite"/>
    </source>
</evidence>
<evidence type="ECO:0000313" key="3">
    <source>
        <dbReference type="Proteomes" id="UP001153555"/>
    </source>
</evidence>
<feature type="region of interest" description="Disordered" evidence="1">
    <location>
        <begin position="273"/>
        <end position="308"/>
    </location>
</feature>
<dbReference type="EMBL" id="CACSLK010034598">
    <property type="protein sequence ID" value="CAA0842020.1"/>
    <property type="molecule type" value="Genomic_DNA"/>
</dbReference>
<proteinExistence type="predicted"/>
<dbReference type="PANTHER" id="PTHR34285:SF3">
    <property type="entry name" value="OS08G0510800 PROTEIN"/>
    <property type="match status" value="1"/>
</dbReference>
<dbReference type="PANTHER" id="PTHR34285">
    <property type="entry name" value="OS08G0510800 PROTEIN"/>
    <property type="match status" value="1"/>
</dbReference>
<feature type="compositionally biased region" description="Gly residues" evidence="1">
    <location>
        <begin position="298"/>
        <end position="308"/>
    </location>
</feature>
<reference evidence="2" key="1">
    <citation type="submission" date="2019-12" db="EMBL/GenBank/DDBJ databases">
        <authorList>
            <person name="Scholes J."/>
        </authorList>
    </citation>
    <scope>NUCLEOTIDE SEQUENCE</scope>
</reference>
<dbReference type="OrthoDB" id="1926966at2759"/>
<dbReference type="Proteomes" id="UP001153555">
    <property type="component" value="Unassembled WGS sequence"/>
</dbReference>
<evidence type="ECO:0000313" key="2">
    <source>
        <dbReference type="EMBL" id="CAA0842020.1"/>
    </source>
</evidence>
<accession>A0A9N7RTU1</accession>
<feature type="compositionally biased region" description="Basic and acidic residues" evidence="1">
    <location>
        <begin position="282"/>
        <end position="295"/>
    </location>
</feature>
<name>A0A9N7RTU1_STRHE</name>
<comment type="caution">
    <text evidence="2">The sequence shown here is derived from an EMBL/GenBank/DDBJ whole genome shotgun (WGS) entry which is preliminary data.</text>
</comment>
<keyword evidence="3" id="KW-1185">Reference proteome</keyword>
<gene>
    <name evidence="2" type="ORF">SHERM_07890</name>
</gene>
<organism evidence="2 3">
    <name type="scientific">Striga hermonthica</name>
    <name type="common">Purple witchweed</name>
    <name type="synonym">Buchnera hermonthica</name>
    <dbReference type="NCBI Taxonomy" id="68872"/>
    <lineage>
        <taxon>Eukaryota</taxon>
        <taxon>Viridiplantae</taxon>
        <taxon>Streptophyta</taxon>
        <taxon>Embryophyta</taxon>
        <taxon>Tracheophyta</taxon>
        <taxon>Spermatophyta</taxon>
        <taxon>Magnoliopsida</taxon>
        <taxon>eudicotyledons</taxon>
        <taxon>Gunneridae</taxon>
        <taxon>Pentapetalae</taxon>
        <taxon>asterids</taxon>
        <taxon>lamiids</taxon>
        <taxon>Lamiales</taxon>
        <taxon>Orobanchaceae</taxon>
        <taxon>Buchnereae</taxon>
        <taxon>Striga</taxon>
    </lineage>
</organism>
<sequence length="308" mass="33382">MLGISEYIRSNFSLVIWLSCGYIRGGVVAGDSKELSLNLGTFLDSGPSLRFSYCLNDSKNPFGFVFKTGVRHFGSPANSPVMMSAEFNLVGGRNHSFFIHFKPNVGDFSLKKSHSSDLVKCLGEKPSGGGGRVEGGGGVVVGELLKGTELGARIRVPLRDLAVVNFRWGLRDPPRADEMDTVVVGRKGSGEWPGGLVRMPLLVMNNIGIEHVVRSKESKVGPGDRPEKLLTEAYLDVKKQLEAIHAENGLLGKALRELKSDMAAGKMDFLQESRRGRYSGGEADRRVTGDKKSLEVKGFGGQNGSKRL</sequence>
<protein>
    <submittedName>
        <fullName evidence="2">Uncharacterized protein</fullName>
    </submittedName>
</protein>
<dbReference type="AlphaFoldDB" id="A0A9N7RTU1"/>